<dbReference type="AlphaFoldDB" id="A0AAD1ZZV2"/>
<dbReference type="InterPro" id="IPR012337">
    <property type="entry name" value="RNaseH-like_sf"/>
</dbReference>
<dbReference type="GO" id="GO:0003676">
    <property type="term" value="F:nucleic acid binding"/>
    <property type="evidence" value="ECO:0007669"/>
    <property type="project" value="InterPro"/>
</dbReference>
<dbReference type="Gene3D" id="3.30.420.10">
    <property type="entry name" value="Ribonuclease H-like superfamily/Ribonuclease H"/>
    <property type="match status" value="1"/>
</dbReference>
<reference evidence="1" key="1">
    <citation type="submission" date="2023-05" db="EMBL/GenBank/DDBJ databases">
        <authorList>
            <person name="Huff M."/>
        </authorList>
    </citation>
    <scope>NUCLEOTIDE SEQUENCE</scope>
</reference>
<dbReference type="InterPro" id="IPR036397">
    <property type="entry name" value="RNaseH_sf"/>
</dbReference>
<evidence type="ECO:0000313" key="1">
    <source>
        <dbReference type="EMBL" id="CAI9778934.1"/>
    </source>
</evidence>
<organism evidence="1 2">
    <name type="scientific">Fraxinus pennsylvanica</name>
    <dbReference type="NCBI Taxonomy" id="56036"/>
    <lineage>
        <taxon>Eukaryota</taxon>
        <taxon>Viridiplantae</taxon>
        <taxon>Streptophyta</taxon>
        <taxon>Embryophyta</taxon>
        <taxon>Tracheophyta</taxon>
        <taxon>Spermatophyta</taxon>
        <taxon>Magnoliopsida</taxon>
        <taxon>eudicotyledons</taxon>
        <taxon>Gunneridae</taxon>
        <taxon>Pentapetalae</taxon>
        <taxon>asterids</taxon>
        <taxon>lamiids</taxon>
        <taxon>Lamiales</taxon>
        <taxon>Oleaceae</taxon>
        <taxon>Oleeae</taxon>
        <taxon>Fraxinus</taxon>
    </lineage>
</organism>
<dbReference type="PANTHER" id="PTHR48475">
    <property type="entry name" value="RIBONUCLEASE H"/>
    <property type="match status" value="1"/>
</dbReference>
<dbReference type="PANTHER" id="PTHR48475:SF2">
    <property type="entry name" value="RIBONUCLEASE H"/>
    <property type="match status" value="1"/>
</dbReference>
<gene>
    <name evidence="1" type="ORF">FPE_LOCUS26364</name>
</gene>
<proteinExistence type="predicted"/>
<keyword evidence="2" id="KW-1185">Reference proteome</keyword>
<accession>A0AAD1ZZV2</accession>
<evidence type="ECO:0008006" key="3">
    <source>
        <dbReference type="Google" id="ProtNLM"/>
    </source>
</evidence>
<dbReference type="EMBL" id="OU503051">
    <property type="protein sequence ID" value="CAI9778934.1"/>
    <property type="molecule type" value="Genomic_DNA"/>
</dbReference>
<evidence type="ECO:0000313" key="2">
    <source>
        <dbReference type="Proteomes" id="UP000834106"/>
    </source>
</evidence>
<name>A0AAD1ZZV2_9LAMI</name>
<protein>
    <recommendedName>
        <fullName evidence="3">RNase H type-1 domain-containing protein</fullName>
    </recommendedName>
</protein>
<dbReference type="Proteomes" id="UP000834106">
    <property type="component" value="Chromosome 16"/>
</dbReference>
<dbReference type="SUPFAM" id="SSF53098">
    <property type="entry name" value="Ribonuclease H-like"/>
    <property type="match status" value="1"/>
</dbReference>
<sequence>MRSLVSPEEHELNCAVSFGFKATDNVGQYETLLVGLRLAMEMQVKRLVISNDSHVIVIRQKFNNKKVRNLCEELGIRKHFFLLHHPQANGKVKAIKKTINYMLKRNLDASKGV</sequence>